<dbReference type="NCBIfam" id="NF008184">
    <property type="entry name" value="PRK10935.1"/>
    <property type="match status" value="1"/>
</dbReference>
<dbReference type="Proteomes" id="UP000236449">
    <property type="component" value="Unassembled WGS sequence"/>
</dbReference>
<keyword evidence="12 14" id="KW-0902">Two-component regulatory system</keyword>
<dbReference type="SUPFAM" id="SSF158472">
    <property type="entry name" value="HAMP domain-like"/>
    <property type="match status" value="1"/>
</dbReference>
<dbReference type="InterPro" id="IPR050482">
    <property type="entry name" value="Sensor_HK_TwoCompSys"/>
</dbReference>
<dbReference type="InterPro" id="IPR003594">
    <property type="entry name" value="HATPase_dom"/>
</dbReference>
<evidence type="ECO:0000256" key="4">
    <source>
        <dbReference type="ARBA" id="ARBA00022519"/>
    </source>
</evidence>
<dbReference type="PIRSF" id="PIRSF003167">
    <property type="entry name" value="STHK_NarX/NarQ"/>
    <property type="match status" value="1"/>
</dbReference>
<comment type="caution">
    <text evidence="18">The sequence shown here is derived from an EMBL/GenBank/DDBJ whole genome shotgun (WGS) entry which is preliminary data.</text>
</comment>
<dbReference type="Gene3D" id="1.20.120.960">
    <property type="entry name" value="Histidine kinase NarX, sensor domain"/>
    <property type="match status" value="1"/>
</dbReference>
<evidence type="ECO:0000313" key="19">
    <source>
        <dbReference type="Proteomes" id="UP000236449"/>
    </source>
</evidence>
<evidence type="ECO:0000256" key="3">
    <source>
        <dbReference type="ARBA" id="ARBA00022475"/>
    </source>
</evidence>
<dbReference type="GO" id="GO:0046983">
    <property type="term" value="F:protein dimerization activity"/>
    <property type="evidence" value="ECO:0007669"/>
    <property type="project" value="UniProtKB-UniRule"/>
</dbReference>
<feature type="domain" description="HAMP" evidence="17">
    <location>
        <begin position="176"/>
        <end position="228"/>
    </location>
</feature>
<keyword evidence="7 15" id="KW-0812">Transmembrane</keyword>
<dbReference type="InterPro" id="IPR036890">
    <property type="entry name" value="HATPase_C_sf"/>
</dbReference>
<dbReference type="InterPro" id="IPR042295">
    <property type="entry name" value="NarX-like_N_sf"/>
</dbReference>
<dbReference type="SUPFAM" id="SSF55874">
    <property type="entry name" value="ATPase domain of HSP90 chaperone/DNA topoisomerase II/histidine kinase"/>
    <property type="match status" value="1"/>
</dbReference>
<dbReference type="InterPro" id="IPR029095">
    <property type="entry name" value="NarX-like_N"/>
</dbReference>
<dbReference type="InterPro" id="IPR005467">
    <property type="entry name" value="His_kinase_dom"/>
</dbReference>
<evidence type="ECO:0000256" key="11">
    <source>
        <dbReference type="ARBA" id="ARBA00022989"/>
    </source>
</evidence>
<evidence type="ECO:0000256" key="7">
    <source>
        <dbReference type="ARBA" id="ARBA00022692"/>
    </source>
</evidence>
<dbReference type="GO" id="GO:0005524">
    <property type="term" value="F:ATP binding"/>
    <property type="evidence" value="ECO:0007669"/>
    <property type="project" value="UniProtKB-UniRule"/>
</dbReference>
<sequence length="577" mass="64805">MVRRVERSLIGTIAKAMFSIVMMSFATISFAIITLASSLNDAEAVNVSGSMRMQSYRLAHDIQSSSIDYVSHIESFEQSLFSPSMQALKHWTVPEDIQSDYNDIIIRWQELKTILKSDQRAEYLNLVAGFVSQIDVFVFKLQQFSESKLIKLAWVGGLGLGGVFLVSALVVIYTRREVVGPLRNLVVASEQVQNRSFDVQLKTTSRNEMAILTRTFNDMANELGKLYHGLENAVNEKTHKLQHANQSLQVLYESSQQLTASRISQENFQTLLKQIVSVEGIDAVRLEIDEEAGKGIVLNEGYCDSNCNNNCHEQPLMVDGQTLGRLYWRAGLPCPDKALIDSFVQMLSRAVYFNKAQKQAEQLLLMEERATIARELHDSLAQSLSYLKIQVSLLKRVMNKLDQTPQSEKTTDIIKDIDEGLSGAYTQLRELLTTFRLTIKEGNFGRALLEMINQLKEHTSASIELTNNLSSLELNAHQQVHLMQLIREAVINAIKHADATKIVVECNEVDGDVVVVVEDNGVGFEEHDAKLNHYGLSIMQERAARLNGELTVNSSLNSGCRITLKFKQSKDINVDED</sequence>
<dbReference type="GO" id="GO:0005886">
    <property type="term" value="C:plasma membrane"/>
    <property type="evidence" value="ECO:0007669"/>
    <property type="project" value="UniProtKB-SubCell"/>
</dbReference>
<keyword evidence="4 14" id="KW-0997">Cell inner membrane</keyword>
<reference evidence="18 19" key="1">
    <citation type="submission" date="2018-01" db="EMBL/GenBank/DDBJ databases">
        <title>Draft genome sequences of six Vibrio diazotrophicus strains isolated from deep-sea sediments of the Baltic Sea.</title>
        <authorList>
            <person name="Castillo D."/>
            <person name="Vandieken V."/>
            <person name="Chiang O."/>
            <person name="Middelboe M."/>
        </authorList>
    </citation>
    <scope>NUCLEOTIDE SEQUENCE [LARGE SCALE GENOMIC DNA]</scope>
    <source>
        <strain evidence="18 19">60.27F</strain>
    </source>
</reference>
<keyword evidence="5" id="KW-0597">Phosphoprotein</keyword>
<dbReference type="PANTHER" id="PTHR24421">
    <property type="entry name" value="NITRATE/NITRITE SENSOR PROTEIN NARX-RELATED"/>
    <property type="match status" value="1"/>
</dbReference>
<dbReference type="EMBL" id="POSK01000001">
    <property type="protein sequence ID" value="PNI06894.1"/>
    <property type="molecule type" value="Genomic_DNA"/>
</dbReference>
<keyword evidence="3 14" id="KW-1003">Cell membrane</keyword>
<dbReference type="PANTHER" id="PTHR24421:SF10">
    <property type="entry name" value="NITRATE_NITRITE SENSOR PROTEIN NARQ"/>
    <property type="match status" value="1"/>
</dbReference>
<keyword evidence="11 15" id="KW-1133">Transmembrane helix</keyword>
<accession>A0A2J8I8V5</accession>
<keyword evidence="8 14" id="KW-0547">Nucleotide-binding</keyword>
<dbReference type="SMART" id="SM00304">
    <property type="entry name" value="HAMP"/>
    <property type="match status" value="1"/>
</dbReference>
<keyword evidence="10 14" id="KW-0067">ATP-binding</keyword>
<dbReference type="Pfam" id="PF07730">
    <property type="entry name" value="HisKA_3"/>
    <property type="match status" value="1"/>
</dbReference>
<keyword evidence="9 14" id="KW-0418">Kinase</keyword>
<evidence type="ECO:0000259" key="17">
    <source>
        <dbReference type="PROSITE" id="PS50885"/>
    </source>
</evidence>
<evidence type="ECO:0000256" key="12">
    <source>
        <dbReference type="ARBA" id="ARBA00023012"/>
    </source>
</evidence>
<organism evidence="18 19">
    <name type="scientific">Vibrio diazotrophicus</name>
    <dbReference type="NCBI Taxonomy" id="685"/>
    <lineage>
        <taxon>Bacteria</taxon>
        <taxon>Pseudomonadati</taxon>
        <taxon>Pseudomonadota</taxon>
        <taxon>Gammaproteobacteria</taxon>
        <taxon>Vibrionales</taxon>
        <taxon>Vibrionaceae</taxon>
        <taxon>Vibrio</taxon>
    </lineage>
</organism>
<dbReference type="CDD" id="cd06225">
    <property type="entry name" value="HAMP"/>
    <property type="match status" value="1"/>
</dbReference>
<feature type="transmembrane region" description="Helical" evidence="15">
    <location>
        <begin position="153"/>
        <end position="173"/>
    </location>
</feature>
<evidence type="ECO:0000256" key="15">
    <source>
        <dbReference type="SAM" id="Phobius"/>
    </source>
</evidence>
<dbReference type="Gene3D" id="6.10.340.10">
    <property type="match status" value="1"/>
</dbReference>
<dbReference type="InterPro" id="IPR011712">
    <property type="entry name" value="Sig_transdc_His_kin_sub3_dim/P"/>
</dbReference>
<evidence type="ECO:0000256" key="14">
    <source>
        <dbReference type="PIRNR" id="PIRNR003167"/>
    </source>
</evidence>
<dbReference type="RefSeq" id="WP_102965294.1">
    <property type="nucleotide sequence ID" value="NZ_JAPWHJ010000001.1"/>
</dbReference>
<evidence type="ECO:0000256" key="9">
    <source>
        <dbReference type="ARBA" id="ARBA00022777"/>
    </source>
</evidence>
<dbReference type="Gene3D" id="3.30.565.10">
    <property type="entry name" value="Histidine kinase-like ATPase, C-terminal domain"/>
    <property type="match status" value="1"/>
</dbReference>
<evidence type="ECO:0000256" key="2">
    <source>
        <dbReference type="ARBA" id="ARBA00004429"/>
    </source>
</evidence>
<dbReference type="GO" id="GO:0000155">
    <property type="term" value="F:phosphorelay sensor kinase activity"/>
    <property type="evidence" value="ECO:0007669"/>
    <property type="project" value="UniProtKB-UniRule"/>
</dbReference>
<dbReference type="PROSITE" id="PS50885">
    <property type="entry name" value="HAMP"/>
    <property type="match status" value="1"/>
</dbReference>
<evidence type="ECO:0000256" key="10">
    <source>
        <dbReference type="ARBA" id="ARBA00022840"/>
    </source>
</evidence>
<dbReference type="InterPro" id="IPR016380">
    <property type="entry name" value="Sig_transdc_His_kin_NarX/NarQ"/>
</dbReference>
<dbReference type="CDD" id="cd16917">
    <property type="entry name" value="HATPase_UhpB-NarQ-NarX-like"/>
    <property type="match status" value="1"/>
</dbReference>
<dbReference type="Gene3D" id="1.20.5.1930">
    <property type="match status" value="1"/>
</dbReference>
<keyword evidence="6 14" id="KW-0808">Transferase</keyword>
<name>A0A2J8I8V5_VIBDI</name>
<evidence type="ECO:0000256" key="1">
    <source>
        <dbReference type="ARBA" id="ARBA00000085"/>
    </source>
</evidence>
<dbReference type="AlphaFoldDB" id="A0A2J8I8V5"/>
<dbReference type="Pfam" id="PF00672">
    <property type="entry name" value="HAMP"/>
    <property type="match status" value="1"/>
</dbReference>
<keyword evidence="13 14" id="KW-0472">Membrane</keyword>
<evidence type="ECO:0000256" key="5">
    <source>
        <dbReference type="ARBA" id="ARBA00022553"/>
    </source>
</evidence>
<dbReference type="PROSITE" id="PS50109">
    <property type="entry name" value="HIS_KIN"/>
    <property type="match status" value="1"/>
</dbReference>
<dbReference type="EC" id="2.7.13.3" evidence="14"/>
<dbReference type="SMART" id="SM00387">
    <property type="entry name" value="HATPase_c"/>
    <property type="match status" value="1"/>
</dbReference>
<feature type="transmembrane region" description="Helical" evidence="15">
    <location>
        <begin position="12"/>
        <end position="36"/>
    </location>
</feature>
<evidence type="ECO:0000256" key="13">
    <source>
        <dbReference type="ARBA" id="ARBA00023136"/>
    </source>
</evidence>
<evidence type="ECO:0000256" key="8">
    <source>
        <dbReference type="ARBA" id="ARBA00022741"/>
    </source>
</evidence>
<comment type="catalytic activity">
    <reaction evidence="1 14">
        <text>ATP + protein L-histidine = ADP + protein N-phospho-L-histidine.</text>
        <dbReference type="EC" id="2.7.13.3"/>
    </reaction>
</comment>
<dbReference type="CDD" id="cd22899">
    <property type="entry name" value="NarQ_sensor"/>
    <property type="match status" value="1"/>
</dbReference>
<evidence type="ECO:0000259" key="16">
    <source>
        <dbReference type="PROSITE" id="PS50109"/>
    </source>
</evidence>
<evidence type="ECO:0000313" key="18">
    <source>
        <dbReference type="EMBL" id="PNI06894.1"/>
    </source>
</evidence>
<gene>
    <name evidence="18" type="ORF">C1N32_02520</name>
</gene>
<dbReference type="Pfam" id="PF02518">
    <property type="entry name" value="HATPase_c"/>
    <property type="match status" value="1"/>
</dbReference>
<protein>
    <recommendedName>
        <fullName evidence="14">Sensor protein</fullName>
        <ecNumber evidence="14">2.7.13.3</ecNumber>
    </recommendedName>
</protein>
<proteinExistence type="predicted"/>
<dbReference type="Pfam" id="PF13675">
    <property type="entry name" value="PilJ"/>
    <property type="match status" value="1"/>
</dbReference>
<feature type="domain" description="Histidine kinase" evidence="16">
    <location>
        <begin position="371"/>
        <end position="570"/>
    </location>
</feature>
<dbReference type="OrthoDB" id="9811306at2"/>
<comment type="subcellular location">
    <subcellularLocation>
        <location evidence="2">Cell inner membrane</location>
        <topology evidence="2">Multi-pass membrane protein</topology>
    </subcellularLocation>
</comment>
<dbReference type="InterPro" id="IPR003660">
    <property type="entry name" value="HAMP_dom"/>
</dbReference>
<evidence type="ECO:0000256" key="6">
    <source>
        <dbReference type="ARBA" id="ARBA00022679"/>
    </source>
</evidence>